<proteinExistence type="predicted"/>
<evidence type="ECO:0000313" key="3">
    <source>
        <dbReference type="EMBL" id="MBK1619996.1"/>
    </source>
</evidence>
<feature type="chain" id="PRO_5040723163" evidence="2">
    <location>
        <begin position="24"/>
        <end position="163"/>
    </location>
</feature>
<dbReference type="Proteomes" id="UP001138768">
    <property type="component" value="Unassembled WGS sequence"/>
</dbReference>
<feature type="signal peptide" evidence="2">
    <location>
        <begin position="1"/>
        <end position="23"/>
    </location>
</feature>
<dbReference type="RefSeq" id="WP_200246364.1">
    <property type="nucleotide sequence ID" value="NZ_NRRY01000030.1"/>
</dbReference>
<organism evidence="3 4">
    <name type="scientific">Lamprobacter modestohalophilus</name>
    <dbReference type="NCBI Taxonomy" id="1064514"/>
    <lineage>
        <taxon>Bacteria</taxon>
        <taxon>Pseudomonadati</taxon>
        <taxon>Pseudomonadota</taxon>
        <taxon>Gammaproteobacteria</taxon>
        <taxon>Chromatiales</taxon>
        <taxon>Chromatiaceae</taxon>
        <taxon>Lamprobacter</taxon>
    </lineage>
</organism>
<evidence type="ECO:0000313" key="4">
    <source>
        <dbReference type="Proteomes" id="UP001138768"/>
    </source>
</evidence>
<accession>A0A9X1B5L9</accession>
<evidence type="ECO:0000256" key="1">
    <source>
        <dbReference type="SAM" id="MobiDB-lite"/>
    </source>
</evidence>
<protein>
    <submittedName>
        <fullName evidence="3">Uncharacterized protein</fullName>
    </submittedName>
</protein>
<reference evidence="3 4" key="1">
    <citation type="journal article" date="2020" name="Microorganisms">
        <title>Osmotic Adaptation and Compatible Solute Biosynthesis of Phototrophic Bacteria as Revealed from Genome Analyses.</title>
        <authorList>
            <person name="Imhoff J.F."/>
            <person name="Rahn T."/>
            <person name="Kunzel S."/>
            <person name="Keller A."/>
            <person name="Neulinger S.C."/>
        </authorList>
    </citation>
    <scope>NUCLEOTIDE SEQUENCE [LARGE SCALE GENOMIC DNA]</scope>
    <source>
        <strain evidence="3 4">DSM 25653</strain>
    </source>
</reference>
<dbReference type="EMBL" id="NRRY01000030">
    <property type="protein sequence ID" value="MBK1619996.1"/>
    <property type="molecule type" value="Genomic_DNA"/>
</dbReference>
<keyword evidence="4" id="KW-1185">Reference proteome</keyword>
<feature type="region of interest" description="Disordered" evidence="1">
    <location>
        <begin position="131"/>
        <end position="163"/>
    </location>
</feature>
<dbReference type="AlphaFoldDB" id="A0A9X1B5L9"/>
<keyword evidence="2" id="KW-0732">Signal</keyword>
<sequence length="163" mass="16279">MHHHAIMATAVALTLGTTTLALAGQGAGPGNGTGPIHDLSTASCEIITGTVASAAVAGEGYVIDTGTETVTVSGLGPIGYWASLELVPPQVGESITADICWLSFSDETTKAIAMAVTLMDGTYVELRDPITNQPAWRGGQGGGQGQGQAGGQGQGLADCTGPR</sequence>
<name>A0A9X1B5L9_9GAMM</name>
<comment type="caution">
    <text evidence="3">The sequence shown here is derived from an EMBL/GenBank/DDBJ whole genome shotgun (WGS) entry which is preliminary data.</text>
</comment>
<feature type="compositionally biased region" description="Gly residues" evidence="1">
    <location>
        <begin position="138"/>
        <end position="154"/>
    </location>
</feature>
<evidence type="ECO:0000256" key="2">
    <source>
        <dbReference type="SAM" id="SignalP"/>
    </source>
</evidence>
<gene>
    <name evidence="3" type="ORF">CKO42_16420</name>
</gene>